<evidence type="ECO:0000313" key="2">
    <source>
        <dbReference type="EMBL" id="TRM13181.1"/>
    </source>
</evidence>
<comment type="caution">
    <text evidence="2">The sequence shown here is derived from an EMBL/GenBank/DDBJ whole genome shotgun (WGS) entry which is preliminary data.</text>
</comment>
<proteinExistence type="predicted"/>
<dbReference type="Proteomes" id="UP000319280">
    <property type="component" value="Unassembled WGS sequence"/>
</dbReference>
<keyword evidence="1" id="KW-0143">Chaperone</keyword>
<accession>A0A549YMS3</accession>
<protein>
    <submittedName>
        <fullName evidence="2">Molecular chaperone TorD family protein</fullName>
    </submittedName>
</protein>
<gene>
    <name evidence="2" type="ORF">FH966_03845</name>
</gene>
<dbReference type="AlphaFoldDB" id="A0A549YMS3"/>
<dbReference type="PANTHER" id="PTHR34227:SF1">
    <property type="entry name" value="DIMETHYL SULFOXIDE REDUCTASE CHAPERONE-RELATED"/>
    <property type="match status" value="1"/>
</dbReference>
<name>A0A549YMS3_9BACI</name>
<sequence>MHSKDVAYIFYVRQFAYDILRRFFLEEPSKEYLDYFVQEDLIDLFPFAEDSEQIQAAITDIKEYLAEHDVVNNDQDYEDLHWDYTRMFIGPFTLPAPPWESVYVRKDRMLFQATTLEVRYVYNNFGFEMNHYNLEAEDHVGLELDFMFHLNELCIEQAKKNNVKSRSYLTYVVGEQSRFLRNHLLAFTPQFSQKVIENAHTQFFTGLAKLLNSYLELDSTLLNSLLEMKHTDYSEQKEERSNA</sequence>
<dbReference type="InterPro" id="IPR020945">
    <property type="entry name" value="DMSO/NO3_reduct_chaperone"/>
</dbReference>
<evidence type="ECO:0000256" key="1">
    <source>
        <dbReference type="ARBA" id="ARBA00023186"/>
    </source>
</evidence>
<evidence type="ECO:0000313" key="3">
    <source>
        <dbReference type="Proteomes" id="UP000319280"/>
    </source>
</evidence>
<dbReference type="PANTHER" id="PTHR34227">
    <property type="entry name" value="CHAPERONE PROTEIN YCDY"/>
    <property type="match status" value="1"/>
</dbReference>
<organism evidence="2 3">
    <name type="scientific">Lentibacillus cibarius</name>
    <dbReference type="NCBI Taxonomy" id="2583219"/>
    <lineage>
        <taxon>Bacteria</taxon>
        <taxon>Bacillati</taxon>
        <taxon>Bacillota</taxon>
        <taxon>Bacilli</taxon>
        <taxon>Bacillales</taxon>
        <taxon>Bacillaceae</taxon>
        <taxon>Lentibacillus</taxon>
    </lineage>
</organism>
<reference evidence="2 3" key="1">
    <citation type="submission" date="2019-07" db="EMBL/GenBank/DDBJ databases">
        <title>Genomic analysis of Lentibacillus sp. NKC851-2.</title>
        <authorList>
            <person name="Oh Y.J."/>
        </authorList>
    </citation>
    <scope>NUCLEOTIDE SEQUENCE [LARGE SCALE GENOMIC DNA]</scope>
    <source>
        <strain evidence="2 3">NKC851-2</strain>
    </source>
</reference>
<dbReference type="Pfam" id="PF02613">
    <property type="entry name" value="Nitrate_red_del"/>
    <property type="match status" value="1"/>
</dbReference>
<dbReference type="EMBL" id="VJMZ01000001">
    <property type="protein sequence ID" value="TRM13181.1"/>
    <property type="molecule type" value="Genomic_DNA"/>
</dbReference>
<keyword evidence="3" id="KW-1185">Reference proteome</keyword>
<dbReference type="SUPFAM" id="SSF89155">
    <property type="entry name" value="TorD-like"/>
    <property type="match status" value="1"/>
</dbReference>
<dbReference type="InterPro" id="IPR050289">
    <property type="entry name" value="TorD/DmsD_chaperones"/>
</dbReference>
<dbReference type="InterPro" id="IPR036411">
    <property type="entry name" value="TorD-like_sf"/>
</dbReference>
<dbReference type="Gene3D" id="1.10.3480.10">
    <property type="entry name" value="TorD-like"/>
    <property type="match status" value="1"/>
</dbReference>